<comment type="caution">
    <text evidence="2">The sequence shown here is derived from an EMBL/GenBank/DDBJ whole genome shotgun (WGS) entry which is preliminary data.</text>
</comment>
<organism evidence="2 3">
    <name type="scientific">Apiospora rasikravindrae</name>
    <dbReference type="NCBI Taxonomy" id="990691"/>
    <lineage>
        <taxon>Eukaryota</taxon>
        <taxon>Fungi</taxon>
        <taxon>Dikarya</taxon>
        <taxon>Ascomycota</taxon>
        <taxon>Pezizomycotina</taxon>
        <taxon>Sordariomycetes</taxon>
        <taxon>Xylariomycetidae</taxon>
        <taxon>Amphisphaeriales</taxon>
        <taxon>Apiosporaceae</taxon>
        <taxon>Apiospora</taxon>
    </lineage>
</organism>
<feature type="compositionally biased region" description="Low complexity" evidence="1">
    <location>
        <begin position="227"/>
        <end position="240"/>
    </location>
</feature>
<evidence type="ECO:0008006" key="4">
    <source>
        <dbReference type="Google" id="ProtNLM"/>
    </source>
</evidence>
<proteinExistence type="predicted"/>
<sequence length="270" mass="31796">MSSASTPTKPKPKGTTNTHNEDPDGNDDDNNDNTIEIRSYAYRAQILHIRSSFEQSVSAFKMPIPTFELLNPLTRKPLEISAIVFNAQRDKVLLLQRIHAPNAWEVPSFSIFEGRSRRSTPSSAPYTSALVRNITRCAGFYEYESVPPWPPSRRYCFVVEVDHPEEEEVALWLRLYQSFAWVTAEDVDDEKYGRDREALDFHAPALRWILQKAFRVVREEKQKQQRQEQQQEQQREQQMQEQERCQEHQQEEEQQEEEEEMELDEMEGEM</sequence>
<gene>
    <name evidence="2" type="ORF">PG993_000922</name>
</gene>
<keyword evidence="3" id="KW-1185">Reference proteome</keyword>
<evidence type="ECO:0000256" key="1">
    <source>
        <dbReference type="SAM" id="MobiDB-lite"/>
    </source>
</evidence>
<evidence type="ECO:0000313" key="3">
    <source>
        <dbReference type="Proteomes" id="UP001444661"/>
    </source>
</evidence>
<feature type="compositionally biased region" description="Acidic residues" evidence="1">
    <location>
        <begin position="252"/>
        <end position="270"/>
    </location>
</feature>
<dbReference type="Proteomes" id="UP001444661">
    <property type="component" value="Unassembled WGS sequence"/>
</dbReference>
<evidence type="ECO:0000313" key="2">
    <source>
        <dbReference type="EMBL" id="KAK8055695.1"/>
    </source>
</evidence>
<feature type="compositionally biased region" description="Basic and acidic residues" evidence="1">
    <location>
        <begin position="241"/>
        <end position="251"/>
    </location>
</feature>
<reference evidence="2 3" key="1">
    <citation type="submission" date="2023-01" db="EMBL/GenBank/DDBJ databases">
        <title>Analysis of 21 Apiospora genomes using comparative genomics revels a genus with tremendous synthesis potential of carbohydrate active enzymes and secondary metabolites.</title>
        <authorList>
            <person name="Sorensen T."/>
        </authorList>
    </citation>
    <scope>NUCLEOTIDE SEQUENCE [LARGE SCALE GENOMIC DNA]</scope>
    <source>
        <strain evidence="2 3">CBS 33761</strain>
    </source>
</reference>
<accession>A0ABR1U9Y9</accession>
<name>A0ABR1U9Y9_9PEZI</name>
<feature type="region of interest" description="Disordered" evidence="1">
    <location>
        <begin position="1"/>
        <end position="33"/>
    </location>
</feature>
<protein>
    <recommendedName>
        <fullName evidence="4">Nudix hydrolase domain-containing protein</fullName>
    </recommendedName>
</protein>
<feature type="region of interest" description="Disordered" evidence="1">
    <location>
        <begin position="221"/>
        <end position="270"/>
    </location>
</feature>
<dbReference type="EMBL" id="JAQQWK010000001">
    <property type="protein sequence ID" value="KAK8055695.1"/>
    <property type="molecule type" value="Genomic_DNA"/>
</dbReference>